<dbReference type="PANTHER" id="PTHR27003:SF467">
    <property type="entry name" value="PROTEIN KINASE DOMAIN-CONTAINING PROTEIN"/>
    <property type="match status" value="1"/>
</dbReference>
<dbReference type="SUPFAM" id="SSF56112">
    <property type="entry name" value="Protein kinase-like (PK-like)"/>
    <property type="match status" value="2"/>
</dbReference>
<evidence type="ECO:0000256" key="4">
    <source>
        <dbReference type="ARBA" id="ARBA00022777"/>
    </source>
</evidence>
<reference evidence="8" key="1">
    <citation type="submission" date="2023-04" db="EMBL/GenBank/DDBJ databases">
        <authorList>
            <person name="Vijverberg K."/>
            <person name="Xiong W."/>
            <person name="Schranz E."/>
        </authorList>
    </citation>
    <scope>NUCLEOTIDE SEQUENCE</scope>
</reference>
<keyword evidence="9" id="KW-1185">Reference proteome</keyword>
<accession>A0AA35Z2X3</accession>
<dbReference type="InterPro" id="IPR008271">
    <property type="entry name" value="Ser/Thr_kinase_AS"/>
</dbReference>
<dbReference type="GO" id="GO:0005886">
    <property type="term" value="C:plasma membrane"/>
    <property type="evidence" value="ECO:0007669"/>
    <property type="project" value="TreeGrafter"/>
</dbReference>
<dbReference type="InterPro" id="IPR001245">
    <property type="entry name" value="Ser-Thr/Tyr_kinase_cat_dom"/>
</dbReference>
<dbReference type="PROSITE" id="PS00108">
    <property type="entry name" value="PROTEIN_KINASE_ST"/>
    <property type="match status" value="1"/>
</dbReference>
<evidence type="ECO:0000256" key="3">
    <source>
        <dbReference type="ARBA" id="ARBA00022741"/>
    </source>
</evidence>
<dbReference type="GO" id="GO:0004674">
    <property type="term" value="F:protein serine/threonine kinase activity"/>
    <property type="evidence" value="ECO:0007669"/>
    <property type="project" value="UniProtKB-KW"/>
</dbReference>
<dbReference type="PANTHER" id="PTHR27003">
    <property type="entry name" value="OS07G0166700 PROTEIN"/>
    <property type="match status" value="1"/>
</dbReference>
<dbReference type="GO" id="GO:0009506">
    <property type="term" value="C:plasmodesma"/>
    <property type="evidence" value="ECO:0007669"/>
    <property type="project" value="TreeGrafter"/>
</dbReference>
<dbReference type="GO" id="GO:0005524">
    <property type="term" value="F:ATP binding"/>
    <property type="evidence" value="ECO:0007669"/>
    <property type="project" value="UniProtKB-UniRule"/>
</dbReference>
<sequence length="525" mass="59806">MVTGEKRSDMRNSIRNAFGFDRSRSVSIRSFLGLVSEWSGLFGQVRDNLELDFLHHLFLGLVRDRSFVQLLGFHRIPASRSFCNRLEKVGKEHAGFDNVHSASRQHATNNFDESHLIGRGGFGDVYKGELLQLEGHTMAALKRLEIARGQGEPEFWKEVMTLSLYKHENIVSLLGFCDEKGEKILVYKYASKGSLDSHLKSKNLTWVQRLKICIGAARGLAYLHNPILNQQRVLHRDIKCSNIILDDDWNAIIADFGLSIRVPIKQEYSFMVSDACGTAGYCDPLYAETGFLTKESDVYSFGVVLFEVLCGRLCIDNKDEHQRLTELIQNFGNNFEEVIYDGIKDEINPRALQEFTTIAYQCLRREREERPLMEDVVLKLESALKYQLEPIEIQPEDIISATNNFAEGNCIGQRGFGKVYKGKLVLWKGPTMVSLQRLGSVFTQARYLEQLEEIMMLSGYRHENIISLLGFCDKNGDEILVQEYASKGSLDLHLGSNHLTWVQRLKICIGAPLGIVIRCTWRRGY</sequence>
<dbReference type="PROSITE" id="PS50011">
    <property type="entry name" value="PROTEIN_KINASE_DOM"/>
    <property type="match status" value="2"/>
</dbReference>
<organism evidence="8 9">
    <name type="scientific">Lactuca saligna</name>
    <name type="common">Willowleaf lettuce</name>
    <dbReference type="NCBI Taxonomy" id="75948"/>
    <lineage>
        <taxon>Eukaryota</taxon>
        <taxon>Viridiplantae</taxon>
        <taxon>Streptophyta</taxon>
        <taxon>Embryophyta</taxon>
        <taxon>Tracheophyta</taxon>
        <taxon>Spermatophyta</taxon>
        <taxon>Magnoliopsida</taxon>
        <taxon>eudicotyledons</taxon>
        <taxon>Gunneridae</taxon>
        <taxon>Pentapetalae</taxon>
        <taxon>asterids</taxon>
        <taxon>campanulids</taxon>
        <taxon>Asterales</taxon>
        <taxon>Asteraceae</taxon>
        <taxon>Cichorioideae</taxon>
        <taxon>Cichorieae</taxon>
        <taxon>Lactucinae</taxon>
        <taxon>Lactuca</taxon>
    </lineage>
</organism>
<keyword evidence="3 6" id="KW-0547">Nucleotide-binding</keyword>
<evidence type="ECO:0000313" key="8">
    <source>
        <dbReference type="EMBL" id="CAI9284894.1"/>
    </source>
</evidence>
<evidence type="ECO:0000256" key="2">
    <source>
        <dbReference type="ARBA" id="ARBA00022679"/>
    </source>
</evidence>
<dbReference type="InterPro" id="IPR017441">
    <property type="entry name" value="Protein_kinase_ATP_BS"/>
</dbReference>
<dbReference type="InterPro" id="IPR011009">
    <property type="entry name" value="Kinase-like_dom_sf"/>
</dbReference>
<dbReference type="AlphaFoldDB" id="A0AA35Z2X3"/>
<evidence type="ECO:0000256" key="1">
    <source>
        <dbReference type="ARBA" id="ARBA00022527"/>
    </source>
</evidence>
<dbReference type="InterPro" id="IPR045272">
    <property type="entry name" value="ANXUR1/2-like"/>
</dbReference>
<name>A0AA35Z2X3_LACSI</name>
<feature type="binding site" evidence="6">
    <location>
        <position position="142"/>
    </location>
    <ligand>
        <name>ATP</name>
        <dbReference type="ChEBI" id="CHEBI:30616"/>
    </ligand>
</feature>
<dbReference type="Gene3D" id="3.30.200.20">
    <property type="entry name" value="Phosphorylase Kinase, domain 1"/>
    <property type="match status" value="1"/>
</dbReference>
<evidence type="ECO:0000256" key="5">
    <source>
        <dbReference type="ARBA" id="ARBA00022840"/>
    </source>
</evidence>
<keyword evidence="2" id="KW-0808">Transferase</keyword>
<keyword evidence="4" id="KW-0418">Kinase</keyword>
<evidence type="ECO:0000259" key="7">
    <source>
        <dbReference type="PROSITE" id="PS50011"/>
    </source>
</evidence>
<dbReference type="InterPro" id="IPR000719">
    <property type="entry name" value="Prot_kinase_dom"/>
</dbReference>
<dbReference type="PROSITE" id="PS00107">
    <property type="entry name" value="PROTEIN_KINASE_ATP"/>
    <property type="match status" value="1"/>
</dbReference>
<keyword evidence="5 6" id="KW-0067">ATP-binding</keyword>
<feature type="domain" description="Protein kinase" evidence="7">
    <location>
        <begin position="111"/>
        <end position="384"/>
    </location>
</feature>
<dbReference type="Proteomes" id="UP001177003">
    <property type="component" value="Chromosome 5"/>
</dbReference>
<dbReference type="SMART" id="SM00220">
    <property type="entry name" value="S_TKc"/>
    <property type="match status" value="1"/>
</dbReference>
<gene>
    <name evidence="8" type="ORF">LSALG_LOCUS24395</name>
</gene>
<dbReference type="FunFam" id="3.30.200.20:FF:000039">
    <property type="entry name" value="receptor-like protein kinase FERONIA"/>
    <property type="match status" value="1"/>
</dbReference>
<protein>
    <recommendedName>
        <fullName evidence="7">Protein kinase domain-containing protein</fullName>
    </recommendedName>
</protein>
<dbReference type="GO" id="GO:0004714">
    <property type="term" value="F:transmembrane receptor protein tyrosine kinase activity"/>
    <property type="evidence" value="ECO:0007669"/>
    <property type="project" value="InterPro"/>
</dbReference>
<keyword evidence="1" id="KW-0723">Serine/threonine-protein kinase</keyword>
<proteinExistence type="predicted"/>
<evidence type="ECO:0000256" key="6">
    <source>
        <dbReference type="PROSITE-ProRule" id="PRU10141"/>
    </source>
</evidence>
<feature type="domain" description="Protein kinase" evidence="7">
    <location>
        <begin position="405"/>
        <end position="525"/>
    </location>
</feature>
<evidence type="ECO:0000313" key="9">
    <source>
        <dbReference type="Proteomes" id="UP001177003"/>
    </source>
</evidence>
<dbReference type="Pfam" id="PF07714">
    <property type="entry name" value="PK_Tyr_Ser-Thr"/>
    <property type="match status" value="2"/>
</dbReference>
<dbReference type="Gene3D" id="1.10.510.10">
    <property type="entry name" value="Transferase(Phosphotransferase) domain 1"/>
    <property type="match status" value="2"/>
</dbReference>
<dbReference type="EMBL" id="OX465081">
    <property type="protein sequence ID" value="CAI9284894.1"/>
    <property type="molecule type" value="Genomic_DNA"/>
</dbReference>